<dbReference type="AlphaFoldDB" id="A0A0D3IQI9"/>
<evidence type="ECO:0000313" key="5">
    <source>
        <dbReference type="EnsemblProtists" id="EOD13524"/>
    </source>
</evidence>
<evidence type="ECO:0000259" key="4">
    <source>
        <dbReference type="Pfam" id="PF15247"/>
    </source>
</evidence>
<name>A0A0D3IQI9_EMIH1</name>
<dbReference type="Pfam" id="PF15247">
    <property type="entry name" value="SLBP_RNA_bind"/>
    <property type="match status" value="1"/>
</dbReference>
<dbReference type="GO" id="GO:0071207">
    <property type="term" value="F:histone pre-mRNA stem-loop binding"/>
    <property type="evidence" value="ECO:0007669"/>
    <property type="project" value="TreeGrafter"/>
</dbReference>
<feature type="region of interest" description="Disordered" evidence="3">
    <location>
        <begin position="1"/>
        <end position="31"/>
    </location>
</feature>
<feature type="region of interest" description="Disordered" evidence="3">
    <location>
        <begin position="161"/>
        <end position="200"/>
    </location>
</feature>
<keyword evidence="6" id="KW-1185">Reference proteome</keyword>
<dbReference type="GO" id="GO:0071204">
    <property type="term" value="C:histone pre-mRNA 3'end processing complex"/>
    <property type="evidence" value="ECO:0007669"/>
    <property type="project" value="TreeGrafter"/>
</dbReference>
<dbReference type="GO" id="GO:0005737">
    <property type="term" value="C:cytoplasm"/>
    <property type="evidence" value="ECO:0007669"/>
    <property type="project" value="TreeGrafter"/>
</dbReference>
<comment type="similarity">
    <text evidence="1">Belongs to the SLBP family.</text>
</comment>
<accession>A0A0D3IQI9</accession>
<feature type="region of interest" description="Disordered" evidence="3">
    <location>
        <begin position="60"/>
        <end position="93"/>
    </location>
</feature>
<keyword evidence="2" id="KW-0694">RNA-binding</keyword>
<dbReference type="PANTHER" id="PTHR17408:SF0">
    <property type="entry name" value="HISTONE RNA HAIRPIN-BINDING PROTEIN"/>
    <property type="match status" value="1"/>
</dbReference>
<dbReference type="GO" id="GO:0003729">
    <property type="term" value="F:mRNA binding"/>
    <property type="evidence" value="ECO:0007669"/>
    <property type="project" value="InterPro"/>
</dbReference>
<dbReference type="Gene3D" id="1.10.8.1120">
    <property type="entry name" value="Histone RNA hairpin-binding protein RNA-binding domain"/>
    <property type="match status" value="1"/>
</dbReference>
<dbReference type="EnsemblProtists" id="EOD13524">
    <property type="protein sequence ID" value="EOD13524"/>
    <property type="gene ID" value="EMIHUDRAFT_212626"/>
</dbReference>
<dbReference type="GeneID" id="17259660"/>
<reference evidence="5" key="2">
    <citation type="submission" date="2024-10" db="UniProtKB">
        <authorList>
            <consortium name="EnsemblProtists"/>
        </authorList>
    </citation>
    <scope>IDENTIFICATION</scope>
</reference>
<evidence type="ECO:0000313" key="6">
    <source>
        <dbReference type="Proteomes" id="UP000013827"/>
    </source>
</evidence>
<dbReference type="Proteomes" id="UP000013827">
    <property type="component" value="Unassembled WGS sequence"/>
</dbReference>
<dbReference type="PANTHER" id="PTHR17408">
    <property type="entry name" value="HISTONE RNA HAIRPIN-BINDING PROTEIN"/>
    <property type="match status" value="1"/>
</dbReference>
<protein>
    <recommendedName>
        <fullName evidence="4">Histone RNA hairpin-binding protein RNA-binding domain-containing protein</fullName>
    </recommendedName>
</protein>
<sequence length="234" mass="24418">MPPSTGKRPADDPAHPAKQPRRSGDGAAAGRESVFGAAAATAYRVQQRLKQVGYGKNTIAYDNYRRQVPKNSRDGENPAHLRTPNARAAGISKRQFDGRLREWRSKLHVFWGDDDAESAAGASAGTEGARPAAADAGLVGSSAGFSLDDYLMGDEMDDALDGVGGQAGGDTARPEPQPLRPGAELAGLGAQPPARGGGLSVRERLDAVKRKAAAAASATAEDIYGGWQEDDLLI</sequence>
<dbReference type="HOGENOM" id="CLU_1186883_0_0_1"/>
<organism evidence="5 6">
    <name type="scientific">Emiliania huxleyi (strain CCMP1516)</name>
    <dbReference type="NCBI Taxonomy" id="280463"/>
    <lineage>
        <taxon>Eukaryota</taxon>
        <taxon>Haptista</taxon>
        <taxon>Haptophyta</taxon>
        <taxon>Prymnesiophyceae</taxon>
        <taxon>Isochrysidales</taxon>
        <taxon>Noelaerhabdaceae</taxon>
        <taxon>Emiliania</taxon>
    </lineage>
</organism>
<dbReference type="InterPro" id="IPR026502">
    <property type="entry name" value="SLBP1/SLBP2"/>
</dbReference>
<dbReference type="RefSeq" id="XP_005765953.1">
    <property type="nucleotide sequence ID" value="XM_005765896.1"/>
</dbReference>
<evidence type="ECO:0000256" key="2">
    <source>
        <dbReference type="ARBA" id="ARBA00022884"/>
    </source>
</evidence>
<dbReference type="InterPro" id="IPR038294">
    <property type="entry name" value="SLBP_RNA_bind_sf"/>
</dbReference>
<dbReference type="GO" id="GO:0006398">
    <property type="term" value="P:mRNA 3'-end processing by stem-loop binding and cleavage"/>
    <property type="evidence" value="ECO:0007669"/>
    <property type="project" value="TreeGrafter"/>
</dbReference>
<dbReference type="PaxDb" id="2903-EOD13524"/>
<dbReference type="GO" id="GO:0051028">
    <property type="term" value="P:mRNA transport"/>
    <property type="evidence" value="ECO:0007669"/>
    <property type="project" value="TreeGrafter"/>
</dbReference>
<evidence type="ECO:0000256" key="3">
    <source>
        <dbReference type="SAM" id="MobiDB-lite"/>
    </source>
</evidence>
<evidence type="ECO:0000256" key="1">
    <source>
        <dbReference type="ARBA" id="ARBA00006151"/>
    </source>
</evidence>
<reference evidence="6" key="1">
    <citation type="journal article" date="2013" name="Nature">
        <title>Pan genome of the phytoplankton Emiliania underpins its global distribution.</title>
        <authorList>
            <person name="Read B.A."/>
            <person name="Kegel J."/>
            <person name="Klute M.J."/>
            <person name="Kuo A."/>
            <person name="Lefebvre S.C."/>
            <person name="Maumus F."/>
            <person name="Mayer C."/>
            <person name="Miller J."/>
            <person name="Monier A."/>
            <person name="Salamov A."/>
            <person name="Young J."/>
            <person name="Aguilar M."/>
            <person name="Claverie J.M."/>
            <person name="Frickenhaus S."/>
            <person name="Gonzalez K."/>
            <person name="Herman E.K."/>
            <person name="Lin Y.C."/>
            <person name="Napier J."/>
            <person name="Ogata H."/>
            <person name="Sarno A.F."/>
            <person name="Shmutz J."/>
            <person name="Schroeder D."/>
            <person name="de Vargas C."/>
            <person name="Verret F."/>
            <person name="von Dassow P."/>
            <person name="Valentin K."/>
            <person name="Van de Peer Y."/>
            <person name="Wheeler G."/>
            <person name="Dacks J.B."/>
            <person name="Delwiche C.F."/>
            <person name="Dyhrman S.T."/>
            <person name="Glockner G."/>
            <person name="John U."/>
            <person name="Richards T."/>
            <person name="Worden A.Z."/>
            <person name="Zhang X."/>
            <person name="Grigoriev I.V."/>
            <person name="Allen A.E."/>
            <person name="Bidle K."/>
            <person name="Borodovsky M."/>
            <person name="Bowler C."/>
            <person name="Brownlee C."/>
            <person name="Cock J.M."/>
            <person name="Elias M."/>
            <person name="Gladyshev V.N."/>
            <person name="Groth M."/>
            <person name="Guda C."/>
            <person name="Hadaegh A."/>
            <person name="Iglesias-Rodriguez M.D."/>
            <person name="Jenkins J."/>
            <person name="Jones B.M."/>
            <person name="Lawson T."/>
            <person name="Leese F."/>
            <person name="Lindquist E."/>
            <person name="Lobanov A."/>
            <person name="Lomsadze A."/>
            <person name="Malik S.B."/>
            <person name="Marsh M.E."/>
            <person name="Mackinder L."/>
            <person name="Mock T."/>
            <person name="Mueller-Roeber B."/>
            <person name="Pagarete A."/>
            <person name="Parker M."/>
            <person name="Probert I."/>
            <person name="Quesneville H."/>
            <person name="Raines C."/>
            <person name="Rensing S.A."/>
            <person name="Riano-Pachon D.M."/>
            <person name="Richier S."/>
            <person name="Rokitta S."/>
            <person name="Shiraiwa Y."/>
            <person name="Soanes D.M."/>
            <person name="van der Giezen M."/>
            <person name="Wahlund T.M."/>
            <person name="Williams B."/>
            <person name="Wilson W."/>
            <person name="Wolfe G."/>
            <person name="Wurch L.L."/>
        </authorList>
    </citation>
    <scope>NUCLEOTIDE SEQUENCE</scope>
</reference>
<dbReference type="InterPro" id="IPR029344">
    <property type="entry name" value="SLBP_RNA_bind"/>
</dbReference>
<dbReference type="STRING" id="2903.R1DXX3"/>
<dbReference type="KEGG" id="ehx:EMIHUDRAFT_212626"/>
<feature type="domain" description="Histone RNA hairpin-binding protein RNA-binding" evidence="4">
    <location>
        <begin position="43"/>
        <end position="110"/>
    </location>
</feature>
<proteinExistence type="inferred from homology"/>